<gene>
    <name evidence="1" type="ORF">LPU83_pLPU83b_0095</name>
</gene>
<protein>
    <submittedName>
        <fullName evidence="1">Uncharacterized protein</fullName>
    </submittedName>
</protein>
<proteinExistence type="predicted"/>
<dbReference type="Proteomes" id="UP000019443">
    <property type="component" value="Unassembled WGS sequence"/>
</dbReference>
<keyword evidence="1" id="KW-0614">Plasmid</keyword>
<reference evidence="1" key="1">
    <citation type="submission" date="2013-11" db="EMBL/GenBank/DDBJ databases">
        <title>Draft genome sequence of the broad-host-range Rhizobium sp. LPU83 strain, a member of the low-genetic diversity Oregon-like Rhizobium sp. group.</title>
        <authorList>
            <person name="Wibberg D."/>
            <person name="Puehler A."/>
            <person name="Schlueter A."/>
        </authorList>
    </citation>
    <scope>NUCLEOTIDE SEQUENCE [LARGE SCALE GENOMIC DNA]</scope>
    <source>
        <strain evidence="1">LPU83</strain>
        <plasmid evidence="1">pLPU83b</plasmid>
    </source>
</reference>
<organism evidence="1 2">
    <name type="scientific">Rhizobium favelukesii</name>
    <dbReference type="NCBI Taxonomy" id="348824"/>
    <lineage>
        <taxon>Bacteria</taxon>
        <taxon>Pseudomonadati</taxon>
        <taxon>Pseudomonadota</taxon>
        <taxon>Alphaproteobacteria</taxon>
        <taxon>Hyphomicrobiales</taxon>
        <taxon>Rhizobiaceae</taxon>
        <taxon>Rhizobium/Agrobacterium group</taxon>
        <taxon>Rhizobium</taxon>
    </lineage>
</organism>
<sequence length="70" mass="7175">MGGKNTANALEVGCLPLDLLNGGADQALAAALEGAGVVLRTLLENGLCSIACRRSPTAARPWTMRPRSAL</sequence>
<accession>W6RH09</accession>
<evidence type="ECO:0000313" key="2">
    <source>
        <dbReference type="Proteomes" id="UP000019443"/>
    </source>
</evidence>
<name>W6RH09_9HYPH</name>
<dbReference type="EMBL" id="CBYB010000006">
    <property type="protein sequence ID" value="CDM60094.1"/>
    <property type="molecule type" value="Genomic_DNA"/>
</dbReference>
<dbReference type="AlphaFoldDB" id="W6RH09"/>
<comment type="caution">
    <text evidence="1">The sequence shown here is derived from an EMBL/GenBank/DDBJ whole genome shotgun (WGS) entry which is preliminary data.</text>
</comment>
<keyword evidence="2" id="KW-1185">Reference proteome</keyword>
<geneLocation type="plasmid" evidence="1">
    <name>pLPU83b</name>
</geneLocation>
<evidence type="ECO:0000313" key="1">
    <source>
        <dbReference type="EMBL" id="CDM60094.1"/>
    </source>
</evidence>